<keyword evidence="3" id="KW-1185">Reference proteome</keyword>
<name>R7V9S8_CAPTE</name>
<dbReference type="EnsemblMetazoa" id="CapteT29222">
    <property type="protein sequence ID" value="CapteP29222"/>
    <property type="gene ID" value="CapteG29222"/>
</dbReference>
<dbReference type="HOGENOM" id="CLU_3074631_0_0_1"/>
<accession>R7V9S8</accession>
<dbReference type="EMBL" id="KB293904">
    <property type="protein sequence ID" value="ELU15247.1"/>
    <property type="molecule type" value="Genomic_DNA"/>
</dbReference>
<dbReference type="AlphaFoldDB" id="R7V9S8"/>
<reference evidence="1 3" key="2">
    <citation type="journal article" date="2013" name="Nature">
        <title>Insights into bilaterian evolution from three spiralian genomes.</title>
        <authorList>
            <person name="Simakov O."/>
            <person name="Marletaz F."/>
            <person name="Cho S.J."/>
            <person name="Edsinger-Gonzales E."/>
            <person name="Havlak P."/>
            <person name="Hellsten U."/>
            <person name="Kuo D.H."/>
            <person name="Larsson T."/>
            <person name="Lv J."/>
            <person name="Arendt D."/>
            <person name="Savage R."/>
            <person name="Osoegawa K."/>
            <person name="de Jong P."/>
            <person name="Grimwood J."/>
            <person name="Chapman J.A."/>
            <person name="Shapiro H."/>
            <person name="Aerts A."/>
            <person name="Otillar R.P."/>
            <person name="Terry A.Y."/>
            <person name="Boore J.L."/>
            <person name="Grigoriev I.V."/>
            <person name="Lindberg D.R."/>
            <person name="Seaver E.C."/>
            <person name="Weisblat D.A."/>
            <person name="Putnam N.H."/>
            <person name="Rokhsar D.S."/>
        </authorList>
    </citation>
    <scope>NUCLEOTIDE SEQUENCE</scope>
    <source>
        <strain evidence="1 3">I ESC-2004</strain>
    </source>
</reference>
<organism evidence="1">
    <name type="scientific">Capitella teleta</name>
    <name type="common">Polychaete worm</name>
    <dbReference type="NCBI Taxonomy" id="283909"/>
    <lineage>
        <taxon>Eukaryota</taxon>
        <taxon>Metazoa</taxon>
        <taxon>Spiralia</taxon>
        <taxon>Lophotrochozoa</taxon>
        <taxon>Annelida</taxon>
        <taxon>Polychaeta</taxon>
        <taxon>Sedentaria</taxon>
        <taxon>Scolecida</taxon>
        <taxon>Capitellidae</taxon>
        <taxon>Capitella</taxon>
    </lineage>
</organism>
<reference evidence="3" key="1">
    <citation type="submission" date="2012-12" db="EMBL/GenBank/DDBJ databases">
        <authorList>
            <person name="Hellsten U."/>
            <person name="Grimwood J."/>
            <person name="Chapman J.A."/>
            <person name="Shapiro H."/>
            <person name="Aerts A."/>
            <person name="Otillar R.P."/>
            <person name="Terry A.Y."/>
            <person name="Boore J.L."/>
            <person name="Simakov O."/>
            <person name="Marletaz F."/>
            <person name="Cho S.-J."/>
            <person name="Edsinger-Gonzales E."/>
            <person name="Havlak P."/>
            <person name="Kuo D.-H."/>
            <person name="Larsson T."/>
            <person name="Lv J."/>
            <person name="Arendt D."/>
            <person name="Savage R."/>
            <person name="Osoegawa K."/>
            <person name="de Jong P."/>
            <person name="Lindberg D.R."/>
            <person name="Seaver E.C."/>
            <person name="Weisblat D.A."/>
            <person name="Putnam N.H."/>
            <person name="Grigoriev I.V."/>
            <person name="Rokhsar D.S."/>
        </authorList>
    </citation>
    <scope>NUCLEOTIDE SEQUENCE</scope>
    <source>
        <strain evidence="3">I ESC-2004</strain>
    </source>
</reference>
<evidence type="ECO:0000313" key="1">
    <source>
        <dbReference type="EMBL" id="ELU15247.1"/>
    </source>
</evidence>
<evidence type="ECO:0000313" key="3">
    <source>
        <dbReference type="Proteomes" id="UP000014760"/>
    </source>
</evidence>
<gene>
    <name evidence="1" type="ORF">CAPTEDRAFT_29222</name>
</gene>
<evidence type="ECO:0000313" key="2">
    <source>
        <dbReference type="EnsemblMetazoa" id="CapteP29222"/>
    </source>
</evidence>
<reference evidence="2" key="3">
    <citation type="submission" date="2015-06" db="UniProtKB">
        <authorList>
            <consortium name="EnsemblMetazoa"/>
        </authorList>
    </citation>
    <scope>IDENTIFICATION</scope>
</reference>
<dbReference type="OrthoDB" id="8039161at2759"/>
<dbReference type="EMBL" id="AMQN01018104">
    <property type="status" value="NOT_ANNOTATED_CDS"/>
    <property type="molecule type" value="Genomic_DNA"/>
</dbReference>
<feature type="non-terminal residue" evidence="1">
    <location>
        <position position="1"/>
    </location>
</feature>
<dbReference type="Proteomes" id="UP000014760">
    <property type="component" value="Unassembled WGS sequence"/>
</dbReference>
<evidence type="ECO:0008006" key="4">
    <source>
        <dbReference type="Google" id="ProtNLM"/>
    </source>
</evidence>
<sequence length="53" mass="6152">STVYALLELTDRVLHQMDINKAPTTIFLDLSKAFDTLNHELLLFKLKYYGLHS</sequence>
<proteinExistence type="predicted"/>
<feature type="non-terminal residue" evidence="1">
    <location>
        <position position="53"/>
    </location>
</feature>
<protein>
    <recommendedName>
        <fullName evidence="4">Reverse transcriptase domain-containing protein</fullName>
    </recommendedName>
</protein>